<name>A0AAJ7DZA3_9HYME</name>
<dbReference type="CTD" id="33199"/>
<feature type="chain" id="PRO_5042598385" description="Protein amnionless" evidence="11">
    <location>
        <begin position="27"/>
        <end position="479"/>
    </location>
</feature>
<reference evidence="13" key="1">
    <citation type="submission" date="2025-08" db="UniProtKB">
        <authorList>
            <consortium name="RefSeq"/>
        </authorList>
    </citation>
    <scope>IDENTIFICATION</scope>
</reference>
<dbReference type="GeneID" id="105365459"/>
<evidence type="ECO:0000256" key="4">
    <source>
        <dbReference type="ARBA" id="ARBA00022475"/>
    </source>
</evidence>
<keyword evidence="7" id="KW-0653">Protein transport</keyword>
<evidence type="ECO:0000256" key="2">
    <source>
        <dbReference type="ARBA" id="ARBA00021200"/>
    </source>
</evidence>
<evidence type="ECO:0000256" key="9">
    <source>
        <dbReference type="ARBA" id="ARBA00023136"/>
    </source>
</evidence>
<dbReference type="GO" id="GO:0016324">
    <property type="term" value="C:apical plasma membrane"/>
    <property type="evidence" value="ECO:0007669"/>
    <property type="project" value="TreeGrafter"/>
</dbReference>
<dbReference type="PANTHER" id="PTHR14995">
    <property type="entry name" value="AMNIONLESS"/>
    <property type="match status" value="1"/>
</dbReference>
<sequence>MKSRSQGSIIALILATVCLEVLPSLGLEKYWMADVDWSSPGNWLDGLLPETDTRVIFPVEARHAVGLPGNADLRLAGIELPRDGIVALTENGKLTVSEKTKLLSRESHWLRETPFFWLDPLNWNASSEAAPHLERLPCQGDIVVLPANSRIFSIRLPTTRDVEVAGVRLADDNETIAEWEWSSMAERSEFVGPRLSVKYNSLLECENCQCQEGDLSAYAEEICSIQRARCGPPTCEYPLKVEGHCCYYCGGRIRLSRKTLLTTIQRVVKKALKGYEDTLFWHSRLTWDGNNEILITEKGAYEGTNVIIATTHVESSLKEEEVEVLYSETSGGPLYDYRLAVALGPFLGGLLVLLVLLLLLCPLFGYSCTQILEACQEVAATIFMDKRVNDRNKKSFAFARFENVSEGAIQLAEEEETHPQSITAERFENPLYRSKEKLKSQNTQEKIINPEEPISLIELQKAVAEPSKTDEIEMDIENL</sequence>
<dbReference type="RefSeq" id="XP_011501932.1">
    <property type="nucleotide sequence ID" value="XM_011503630.1"/>
</dbReference>
<gene>
    <name evidence="13" type="primary">LOC105365459</name>
</gene>
<proteinExistence type="predicted"/>
<keyword evidence="9 10" id="KW-0472">Membrane</keyword>
<feature type="signal peptide" evidence="11">
    <location>
        <begin position="1"/>
        <end position="26"/>
    </location>
</feature>
<dbReference type="InterPro" id="IPR026112">
    <property type="entry name" value="AMN"/>
</dbReference>
<evidence type="ECO:0000256" key="11">
    <source>
        <dbReference type="SAM" id="SignalP"/>
    </source>
</evidence>
<evidence type="ECO:0000256" key="8">
    <source>
        <dbReference type="ARBA" id="ARBA00022989"/>
    </source>
</evidence>
<accession>A0AAJ7DZA3</accession>
<evidence type="ECO:0000313" key="12">
    <source>
        <dbReference type="Proteomes" id="UP000695007"/>
    </source>
</evidence>
<evidence type="ECO:0000256" key="3">
    <source>
        <dbReference type="ARBA" id="ARBA00022448"/>
    </source>
</evidence>
<keyword evidence="3" id="KW-0813">Transport</keyword>
<keyword evidence="12" id="KW-1185">Reference proteome</keyword>
<dbReference type="AlphaFoldDB" id="A0AAJ7DZA3"/>
<organism evidence="12 13">
    <name type="scientific">Ceratosolen solmsi marchali</name>
    <dbReference type="NCBI Taxonomy" id="326594"/>
    <lineage>
        <taxon>Eukaryota</taxon>
        <taxon>Metazoa</taxon>
        <taxon>Ecdysozoa</taxon>
        <taxon>Arthropoda</taxon>
        <taxon>Hexapoda</taxon>
        <taxon>Insecta</taxon>
        <taxon>Pterygota</taxon>
        <taxon>Neoptera</taxon>
        <taxon>Endopterygota</taxon>
        <taxon>Hymenoptera</taxon>
        <taxon>Apocrita</taxon>
        <taxon>Proctotrupomorpha</taxon>
        <taxon>Chalcidoidea</taxon>
        <taxon>Agaonidae</taxon>
        <taxon>Agaoninae</taxon>
        <taxon>Ceratosolen</taxon>
    </lineage>
</organism>
<keyword evidence="5 10" id="KW-0812">Transmembrane</keyword>
<dbReference type="Pfam" id="PF14828">
    <property type="entry name" value="Amnionless"/>
    <property type="match status" value="1"/>
</dbReference>
<evidence type="ECO:0000256" key="5">
    <source>
        <dbReference type="ARBA" id="ARBA00022692"/>
    </source>
</evidence>
<dbReference type="KEGG" id="csol:105365459"/>
<dbReference type="GO" id="GO:0030139">
    <property type="term" value="C:endocytic vesicle"/>
    <property type="evidence" value="ECO:0007669"/>
    <property type="project" value="TreeGrafter"/>
</dbReference>
<feature type="transmembrane region" description="Helical" evidence="10">
    <location>
        <begin position="339"/>
        <end position="361"/>
    </location>
</feature>
<protein>
    <recommendedName>
        <fullName evidence="2">Protein amnionless</fullName>
    </recommendedName>
</protein>
<evidence type="ECO:0000256" key="6">
    <source>
        <dbReference type="ARBA" id="ARBA00022729"/>
    </source>
</evidence>
<keyword evidence="4" id="KW-1003">Cell membrane</keyword>
<evidence type="ECO:0000313" key="13">
    <source>
        <dbReference type="RefSeq" id="XP_011501932.1"/>
    </source>
</evidence>
<dbReference type="GO" id="GO:0006898">
    <property type="term" value="P:receptor-mediated endocytosis"/>
    <property type="evidence" value="ECO:0007669"/>
    <property type="project" value="TreeGrafter"/>
</dbReference>
<evidence type="ECO:0000256" key="7">
    <source>
        <dbReference type="ARBA" id="ARBA00022927"/>
    </source>
</evidence>
<keyword evidence="6 11" id="KW-0732">Signal</keyword>
<keyword evidence="8 10" id="KW-1133">Transmembrane helix</keyword>
<dbReference type="PANTHER" id="PTHR14995:SF2">
    <property type="entry name" value="PROTEIN AMNIONLESS"/>
    <property type="match status" value="1"/>
</dbReference>
<dbReference type="Proteomes" id="UP000695007">
    <property type="component" value="Unplaced"/>
</dbReference>
<evidence type="ECO:0000256" key="1">
    <source>
        <dbReference type="ARBA" id="ARBA00004251"/>
    </source>
</evidence>
<evidence type="ECO:0000256" key="10">
    <source>
        <dbReference type="SAM" id="Phobius"/>
    </source>
</evidence>
<dbReference type="GO" id="GO:0015031">
    <property type="term" value="P:protein transport"/>
    <property type="evidence" value="ECO:0007669"/>
    <property type="project" value="UniProtKB-KW"/>
</dbReference>
<comment type="subcellular location">
    <subcellularLocation>
        <location evidence="1">Cell membrane</location>
        <topology evidence="1">Single-pass type I membrane protein</topology>
    </subcellularLocation>
</comment>